<sequence>MQASGNMEMTTQAAAGMDRRLEVAVQNRATVDALYKALLGQGHMDKVALLIASDLEYWFHGPPGRQHMMRILTGESAPNRAGFRFEPRSMTAIGDCIITEGWEGQAYWVHVWTLKNGFITKFREYFNTWLVVKDLRPAQATATVAWVEEDQKQVEKMTLWQSQPRDLYRRSLPGLLLAI</sequence>
<name>A0AAE1JFC2_9FABA</name>
<evidence type="ECO:0000313" key="1">
    <source>
        <dbReference type="EMBL" id="KAK4268488.1"/>
    </source>
</evidence>
<comment type="caution">
    <text evidence="1">The sequence shown here is derived from an EMBL/GenBank/DDBJ whole genome shotgun (WGS) entry which is preliminary data.</text>
</comment>
<dbReference type="PANTHER" id="PTHR33703">
    <property type="entry name" value="OS07G0691300 PROTEIN"/>
    <property type="match status" value="1"/>
</dbReference>
<dbReference type="InterPro" id="IPR032710">
    <property type="entry name" value="NTF2-like_dom_sf"/>
</dbReference>
<protein>
    <recommendedName>
        <fullName evidence="3">Wound-induced protein 1</fullName>
    </recommendedName>
</protein>
<evidence type="ECO:0000313" key="2">
    <source>
        <dbReference type="Proteomes" id="UP001293593"/>
    </source>
</evidence>
<dbReference type="Proteomes" id="UP001293593">
    <property type="component" value="Unassembled WGS sequence"/>
</dbReference>
<dbReference type="InterPro" id="IPR009798">
    <property type="entry name" value="Wun1-like"/>
</dbReference>
<gene>
    <name evidence="1" type="ORF">QN277_025141</name>
</gene>
<reference evidence="1" key="1">
    <citation type="submission" date="2023-10" db="EMBL/GenBank/DDBJ databases">
        <title>Chromosome-level genome of the transformable northern wattle, Acacia crassicarpa.</title>
        <authorList>
            <person name="Massaro I."/>
            <person name="Sinha N.R."/>
            <person name="Poethig S."/>
            <person name="Leichty A.R."/>
        </authorList>
    </citation>
    <scope>NUCLEOTIDE SEQUENCE</scope>
    <source>
        <strain evidence="1">Acra3RX</strain>
        <tissue evidence="1">Leaf</tissue>
    </source>
</reference>
<evidence type="ECO:0008006" key="3">
    <source>
        <dbReference type="Google" id="ProtNLM"/>
    </source>
</evidence>
<dbReference type="Pfam" id="PF07107">
    <property type="entry name" value="WI12"/>
    <property type="match status" value="1"/>
</dbReference>
<proteinExistence type="predicted"/>
<dbReference type="SUPFAM" id="SSF54427">
    <property type="entry name" value="NTF2-like"/>
    <property type="match status" value="1"/>
</dbReference>
<dbReference type="PANTHER" id="PTHR33703:SF16">
    <property type="entry name" value="OS05G0342100 PROTEIN"/>
    <property type="match status" value="1"/>
</dbReference>
<accession>A0AAE1JFC2</accession>
<dbReference type="AlphaFoldDB" id="A0AAE1JFC2"/>
<organism evidence="1 2">
    <name type="scientific">Acacia crassicarpa</name>
    <name type="common">northern wattle</name>
    <dbReference type="NCBI Taxonomy" id="499986"/>
    <lineage>
        <taxon>Eukaryota</taxon>
        <taxon>Viridiplantae</taxon>
        <taxon>Streptophyta</taxon>
        <taxon>Embryophyta</taxon>
        <taxon>Tracheophyta</taxon>
        <taxon>Spermatophyta</taxon>
        <taxon>Magnoliopsida</taxon>
        <taxon>eudicotyledons</taxon>
        <taxon>Gunneridae</taxon>
        <taxon>Pentapetalae</taxon>
        <taxon>rosids</taxon>
        <taxon>fabids</taxon>
        <taxon>Fabales</taxon>
        <taxon>Fabaceae</taxon>
        <taxon>Caesalpinioideae</taxon>
        <taxon>mimosoid clade</taxon>
        <taxon>Acacieae</taxon>
        <taxon>Acacia</taxon>
    </lineage>
</organism>
<dbReference type="Gene3D" id="3.10.450.50">
    <property type="match status" value="1"/>
</dbReference>
<keyword evidence="2" id="KW-1185">Reference proteome</keyword>
<dbReference type="EMBL" id="JAWXYG010000007">
    <property type="protein sequence ID" value="KAK4268488.1"/>
    <property type="molecule type" value="Genomic_DNA"/>
</dbReference>